<dbReference type="OrthoDB" id="361760at2"/>
<gene>
    <name evidence="1" type="ORF">SAMN02745190_00471</name>
</gene>
<dbReference type="EMBL" id="FQUG01000002">
    <property type="protein sequence ID" value="SHE43465.1"/>
    <property type="molecule type" value="Genomic_DNA"/>
</dbReference>
<dbReference type="RefSeq" id="WP_072934559.1">
    <property type="nucleotide sequence ID" value="NZ_FQUG01000002.1"/>
</dbReference>
<evidence type="ECO:0008006" key="3">
    <source>
        <dbReference type="Google" id="ProtNLM"/>
    </source>
</evidence>
<name>A0A1M4TGE6_9FIRM</name>
<protein>
    <recommendedName>
        <fullName evidence="3">YolD-like protein</fullName>
    </recommendedName>
</protein>
<keyword evidence="2" id="KW-1185">Reference proteome</keyword>
<reference evidence="1 2" key="1">
    <citation type="submission" date="2016-11" db="EMBL/GenBank/DDBJ databases">
        <authorList>
            <person name="Jaros S."/>
            <person name="Januszkiewicz K."/>
            <person name="Wedrychowicz H."/>
        </authorList>
    </citation>
    <scope>NUCLEOTIDE SEQUENCE [LARGE SCALE GENOMIC DNA]</scope>
    <source>
        <strain evidence="1 2">DSM 10502</strain>
    </source>
</reference>
<dbReference type="Proteomes" id="UP000184404">
    <property type="component" value="Unassembled WGS sequence"/>
</dbReference>
<proteinExistence type="predicted"/>
<accession>A0A1M4TGE6</accession>
<dbReference type="AlphaFoldDB" id="A0A1M4TGE6"/>
<organism evidence="1 2">
    <name type="scientific">Schwartzia succinivorans DSM 10502</name>
    <dbReference type="NCBI Taxonomy" id="1123243"/>
    <lineage>
        <taxon>Bacteria</taxon>
        <taxon>Bacillati</taxon>
        <taxon>Bacillota</taxon>
        <taxon>Negativicutes</taxon>
        <taxon>Selenomonadales</taxon>
        <taxon>Selenomonadaceae</taxon>
        <taxon>Schwartzia</taxon>
    </lineage>
</organism>
<sequence length="143" mass="16652">MNEDIQRYDDIIHLPHPEPSTHPRMTMENRAAQFSPFAALTGYDEATREEARLTDEKKELSDDMIEMLDARLAVLEQHLKEHPSITVTYFHQDEKKSGGRYITVSGNLKNLDGVKRILHMTDNTKIPIENIRLIECDLFRIFE</sequence>
<dbReference type="STRING" id="1123243.SAMN02745190_00471"/>
<evidence type="ECO:0000313" key="2">
    <source>
        <dbReference type="Proteomes" id="UP000184404"/>
    </source>
</evidence>
<evidence type="ECO:0000313" key="1">
    <source>
        <dbReference type="EMBL" id="SHE43465.1"/>
    </source>
</evidence>